<dbReference type="PANTHER" id="PTHR43669">
    <property type="entry name" value="5-KETO-D-GLUCONATE 5-REDUCTASE"/>
    <property type="match status" value="1"/>
</dbReference>
<gene>
    <name evidence="4" type="ORF">IMSHALPRED_006530</name>
</gene>
<dbReference type="AlphaFoldDB" id="A0A8H3IBX9"/>
<comment type="caution">
    <text evidence="4">The sequence shown here is derived from an EMBL/GenBank/DDBJ whole genome shotgun (WGS) entry which is preliminary data.</text>
</comment>
<reference evidence="4" key="1">
    <citation type="submission" date="2021-03" db="EMBL/GenBank/DDBJ databases">
        <authorList>
            <person name="Tagirdzhanova G."/>
        </authorList>
    </citation>
    <scope>NUCLEOTIDE SEQUENCE</scope>
</reference>
<name>A0A8H3IBX9_9LECA</name>
<dbReference type="Proteomes" id="UP000664534">
    <property type="component" value="Unassembled WGS sequence"/>
</dbReference>
<dbReference type="EMBL" id="CAJPDT010000004">
    <property type="protein sequence ID" value="CAF9907914.1"/>
    <property type="molecule type" value="Genomic_DNA"/>
</dbReference>
<keyword evidence="2" id="KW-0560">Oxidoreductase</keyword>
<dbReference type="PANTHER" id="PTHR43669:SF4">
    <property type="entry name" value="SHORT-CHAIN DEHYDROGENASE"/>
    <property type="match status" value="1"/>
</dbReference>
<dbReference type="Pfam" id="PF00106">
    <property type="entry name" value="adh_short"/>
    <property type="match status" value="1"/>
</dbReference>
<organism evidence="4 5">
    <name type="scientific">Imshaugia aleurites</name>
    <dbReference type="NCBI Taxonomy" id="172621"/>
    <lineage>
        <taxon>Eukaryota</taxon>
        <taxon>Fungi</taxon>
        <taxon>Dikarya</taxon>
        <taxon>Ascomycota</taxon>
        <taxon>Pezizomycotina</taxon>
        <taxon>Lecanoromycetes</taxon>
        <taxon>OSLEUM clade</taxon>
        <taxon>Lecanoromycetidae</taxon>
        <taxon>Lecanorales</taxon>
        <taxon>Lecanorineae</taxon>
        <taxon>Parmeliaceae</taxon>
        <taxon>Imshaugia</taxon>
    </lineage>
</organism>
<keyword evidence="5" id="KW-1185">Reference proteome</keyword>
<evidence type="ECO:0000313" key="5">
    <source>
        <dbReference type="Proteomes" id="UP000664534"/>
    </source>
</evidence>
<evidence type="ECO:0000256" key="1">
    <source>
        <dbReference type="ARBA" id="ARBA00006484"/>
    </source>
</evidence>
<proteinExistence type="inferred from homology"/>
<evidence type="ECO:0000256" key="2">
    <source>
        <dbReference type="ARBA" id="ARBA00023002"/>
    </source>
</evidence>
<dbReference type="SUPFAM" id="SSF51735">
    <property type="entry name" value="NAD(P)-binding Rossmann-fold domains"/>
    <property type="match status" value="1"/>
</dbReference>
<accession>A0A8H3IBX9</accession>
<dbReference type="Gene3D" id="3.40.50.720">
    <property type="entry name" value="NAD(P)-binding Rossmann-like Domain"/>
    <property type="match status" value="1"/>
</dbReference>
<dbReference type="OrthoDB" id="5336600at2759"/>
<protein>
    <submittedName>
        <fullName evidence="4">Uncharacterized protein</fullName>
    </submittedName>
</protein>
<dbReference type="InterPro" id="IPR002347">
    <property type="entry name" value="SDR_fam"/>
</dbReference>
<evidence type="ECO:0000256" key="3">
    <source>
        <dbReference type="SAM" id="MobiDB-lite"/>
    </source>
</evidence>
<feature type="region of interest" description="Disordered" evidence="3">
    <location>
        <begin position="35"/>
        <end position="54"/>
    </location>
</feature>
<comment type="similarity">
    <text evidence="1">Belongs to the short-chain dehydrogenases/reductases (SDR) family.</text>
</comment>
<sequence length="232" mass="24104">MSTAVAAPVALILGAGTNIGAHVARSFAAKGYRVASTSRTSRDQDTTSNGDLHLQGDLADPGSIAGIFAKVRDLLGPPSVVVYNASINTANPPDDPLSLSVSALSRELSVNTLSVLAAAHEAVLSFETLPPSASRTFIYTGNRLNIAPILPLLSLGIGKSATAHMISSASLAYKDKGYKFYYADERKSDGSPAGGAIDGSAHGEFYTKLAESKTQGPWLATFVKGTGYVEFP</sequence>
<dbReference type="GO" id="GO:0016491">
    <property type="term" value="F:oxidoreductase activity"/>
    <property type="evidence" value="ECO:0007669"/>
    <property type="project" value="UniProtKB-KW"/>
</dbReference>
<evidence type="ECO:0000313" key="4">
    <source>
        <dbReference type="EMBL" id="CAF9907914.1"/>
    </source>
</evidence>
<dbReference type="InterPro" id="IPR036291">
    <property type="entry name" value="NAD(P)-bd_dom_sf"/>
</dbReference>